<feature type="compositionally biased region" description="Polar residues" evidence="1">
    <location>
        <begin position="404"/>
        <end position="414"/>
    </location>
</feature>
<evidence type="ECO:0000313" key="3">
    <source>
        <dbReference type="Proteomes" id="UP000016930"/>
    </source>
</evidence>
<feature type="region of interest" description="Disordered" evidence="1">
    <location>
        <begin position="432"/>
        <end position="546"/>
    </location>
</feature>
<feature type="compositionally biased region" description="Low complexity" evidence="1">
    <location>
        <begin position="342"/>
        <end position="360"/>
    </location>
</feature>
<feature type="region of interest" description="Disordered" evidence="1">
    <location>
        <begin position="1"/>
        <end position="225"/>
    </location>
</feature>
<keyword evidence="3" id="KW-1185">Reference proteome</keyword>
<feature type="compositionally biased region" description="Polar residues" evidence="1">
    <location>
        <begin position="516"/>
        <end position="525"/>
    </location>
</feature>
<feature type="compositionally biased region" description="Basic and acidic residues" evidence="1">
    <location>
        <begin position="301"/>
        <end position="314"/>
    </location>
</feature>
<feature type="compositionally biased region" description="Pro residues" evidence="1">
    <location>
        <begin position="192"/>
        <end position="202"/>
    </location>
</feature>
<evidence type="ECO:0000256" key="1">
    <source>
        <dbReference type="SAM" id="MobiDB-lite"/>
    </source>
</evidence>
<feature type="region of interest" description="Disordered" evidence="1">
    <location>
        <begin position="340"/>
        <end position="414"/>
    </location>
</feature>
<reference evidence="2 3" key="1">
    <citation type="journal article" date="2012" name="Proc. Natl. Acad. Sci. U.S.A.">
        <title>Comparative genomics of Ceriporiopsis subvermispora and Phanerochaete chrysosporium provide insight into selective ligninolysis.</title>
        <authorList>
            <person name="Fernandez-Fueyo E."/>
            <person name="Ruiz-Duenas F.J."/>
            <person name="Ferreira P."/>
            <person name="Floudas D."/>
            <person name="Hibbett D.S."/>
            <person name="Canessa P."/>
            <person name="Larrondo L.F."/>
            <person name="James T.Y."/>
            <person name="Seelenfreund D."/>
            <person name="Lobos S."/>
            <person name="Polanco R."/>
            <person name="Tello M."/>
            <person name="Honda Y."/>
            <person name="Watanabe T."/>
            <person name="Watanabe T."/>
            <person name="Ryu J.S."/>
            <person name="Kubicek C.P."/>
            <person name="Schmoll M."/>
            <person name="Gaskell J."/>
            <person name="Hammel K.E."/>
            <person name="St John F.J."/>
            <person name="Vanden Wymelenberg A."/>
            <person name="Sabat G."/>
            <person name="Splinter BonDurant S."/>
            <person name="Syed K."/>
            <person name="Yadav J.S."/>
            <person name="Doddapaneni H."/>
            <person name="Subramanian V."/>
            <person name="Lavin J.L."/>
            <person name="Oguiza J.A."/>
            <person name="Perez G."/>
            <person name="Pisabarro A.G."/>
            <person name="Ramirez L."/>
            <person name="Santoyo F."/>
            <person name="Master E."/>
            <person name="Coutinho P.M."/>
            <person name="Henrissat B."/>
            <person name="Lombard V."/>
            <person name="Magnuson J.K."/>
            <person name="Kuees U."/>
            <person name="Hori C."/>
            <person name="Igarashi K."/>
            <person name="Samejima M."/>
            <person name="Held B.W."/>
            <person name="Barry K.W."/>
            <person name="LaButti K.M."/>
            <person name="Lapidus A."/>
            <person name="Lindquist E.A."/>
            <person name="Lucas S.M."/>
            <person name="Riley R."/>
            <person name="Salamov A.A."/>
            <person name="Hoffmeister D."/>
            <person name="Schwenk D."/>
            <person name="Hadar Y."/>
            <person name="Yarden O."/>
            <person name="de Vries R.P."/>
            <person name="Wiebenga A."/>
            <person name="Stenlid J."/>
            <person name="Eastwood D."/>
            <person name="Grigoriev I.V."/>
            <person name="Berka R.M."/>
            <person name="Blanchette R.A."/>
            <person name="Kersten P."/>
            <person name="Martinez A.T."/>
            <person name="Vicuna R."/>
            <person name="Cullen D."/>
        </authorList>
    </citation>
    <scope>NUCLEOTIDE SEQUENCE [LARGE SCALE GENOMIC DNA]</scope>
    <source>
        <strain evidence="2 3">B</strain>
    </source>
</reference>
<feature type="compositionally biased region" description="Acidic residues" evidence="1">
    <location>
        <begin position="372"/>
        <end position="390"/>
    </location>
</feature>
<feature type="compositionally biased region" description="Low complexity" evidence="1">
    <location>
        <begin position="203"/>
        <end position="214"/>
    </location>
</feature>
<gene>
    <name evidence="2" type="ORF">CERSUDRAFT_80242</name>
</gene>
<organism evidence="2 3">
    <name type="scientific">Ceriporiopsis subvermispora (strain B)</name>
    <name type="common">White-rot fungus</name>
    <name type="synonym">Gelatoporia subvermispora</name>
    <dbReference type="NCBI Taxonomy" id="914234"/>
    <lineage>
        <taxon>Eukaryota</taxon>
        <taxon>Fungi</taxon>
        <taxon>Dikarya</taxon>
        <taxon>Basidiomycota</taxon>
        <taxon>Agaricomycotina</taxon>
        <taxon>Agaricomycetes</taxon>
        <taxon>Polyporales</taxon>
        <taxon>Gelatoporiaceae</taxon>
        <taxon>Gelatoporia</taxon>
    </lineage>
</organism>
<sequence length="572" mass="60747">MAVPDNPQNKPVAAAPTSPTKPKPPQESSGQIIKSKKEGHVATPATYPPTSETRGEPRSQMKKISRRSSKPFINWFQRKLAGTVRARRVSEPQRPGTRSPSVQEKRRSSVPMPPLLAPHAGSTGSRHQGRAASVGPSSRKNAISLNDTDEAGSTTDAADSESYDGRRSSLARDSTWSPASYYEADEDASVRPLPPSSPPSPSPSRSSSSYLSDPRTFRSMAASTKPTTLLSVDLTGGMAHIAQAPPTPTSTSHRIPPYIRSHSAGPSGGSISFSALPPPSPTRATSSGALQAPQHTRHHPRDNPRPDAVPRDDASVLTLASSAFGMPGARIGVAALATSGRASLADDASHLSAAHGASDSTSHFLLSRDRYDEADDGEEQEQEQDRDEDVGASVRALRPRSSRRNSWGSEASKWSASASVILGSNVSPVARDRSLWTGSYRTGAFSVENGEDLEGEASDEGEDNPAESLEDDTGLDHSARLEDRVQIVDATTPPAAQPANTSPSEEPVHRLHHHTSFTSSKSPSETPRVVPIPLGEPEPMPNPRASVDVQSMATTDYHTEGYRTAASTPLPV</sequence>
<feature type="compositionally biased region" description="Basic and acidic residues" evidence="1">
    <location>
        <begin position="474"/>
        <end position="486"/>
    </location>
</feature>
<dbReference type="OrthoDB" id="3269047at2759"/>
<dbReference type="Proteomes" id="UP000016930">
    <property type="component" value="Unassembled WGS sequence"/>
</dbReference>
<feature type="compositionally biased region" description="Acidic residues" evidence="1">
    <location>
        <begin position="449"/>
        <end position="473"/>
    </location>
</feature>
<dbReference type="EMBL" id="KB445792">
    <property type="protein sequence ID" value="EMD40576.1"/>
    <property type="molecule type" value="Genomic_DNA"/>
</dbReference>
<accession>M2RNZ9</accession>
<name>M2RNZ9_CERS8</name>
<proteinExistence type="predicted"/>
<evidence type="ECO:0000313" key="2">
    <source>
        <dbReference type="EMBL" id="EMD40576.1"/>
    </source>
</evidence>
<protein>
    <submittedName>
        <fullName evidence="2">Uncharacterized protein</fullName>
    </submittedName>
</protein>
<feature type="region of interest" description="Disordered" evidence="1">
    <location>
        <begin position="240"/>
        <end position="314"/>
    </location>
</feature>
<feature type="compositionally biased region" description="Basic residues" evidence="1">
    <location>
        <begin position="60"/>
        <end position="69"/>
    </location>
</feature>
<feature type="compositionally biased region" description="Low complexity" evidence="1">
    <location>
        <begin position="490"/>
        <end position="503"/>
    </location>
</feature>
<feature type="compositionally biased region" description="Polar residues" evidence="1">
    <location>
        <begin position="135"/>
        <end position="157"/>
    </location>
</feature>
<dbReference type="HOGENOM" id="CLU_025278_1_0_1"/>
<dbReference type="AlphaFoldDB" id="M2RNZ9"/>